<comment type="caution">
    <text evidence="1">The sequence shown here is derived from an EMBL/GenBank/DDBJ whole genome shotgun (WGS) entry which is preliminary data.</text>
</comment>
<evidence type="ECO:0000313" key="2">
    <source>
        <dbReference type="Proteomes" id="UP000777303"/>
    </source>
</evidence>
<reference evidence="1" key="2">
    <citation type="submission" date="2021-04" db="EMBL/GenBank/DDBJ databases">
        <authorList>
            <person name="Gilroy R."/>
        </authorList>
    </citation>
    <scope>NUCLEOTIDE SEQUENCE</scope>
    <source>
        <strain evidence="1">F6-6636</strain>
    </source>
</reference>
<gene>
    <name evidence="1" type="ORF">H9901_01880</name>
</gene>
<proteinExistence type="predicted"/>
<name>A0A948TIU5_9LACO</name>
<reference evidence="1" key="1">
    <citation type="journal article" date="2021" name="PeerJ">
        <title>Extensive microbial diversity within the chicken gut microbiome revealed by metagenomics and culture.</title>
        <authorList>
            <person name="Gilroy R."/>
            <person name="Ravi A."/>
            <person name="Getino M."/>
            <person name="Pursley I."/>
            <person name="Horton D.L."/>
            <person name="Alikhan N.F."/>
            <person name="Baker D."/>
            <person name="Gharbi K."/>
            <person name="Hall N."/>
            <person name="Watson M."/>
            <person name="Adriaenssens E.M."/>
            <person name="Foster-Nyarko E."/>
            <person name="Jarju S."/>
            <person name="Secka A."/>
            <person name="Antonio M."/>
            <person name="Oren A."/>
            <person name="Chaudhuri R.R."/>
            <person name="La Ragione R."/>
            <person name="Hildebrand F."/>
            <person name="Pallen M.J."/>
        </authorList>
    </citation>
    <scope>NUCLEOTIDE SEQUENCE</scope>
    <source>
        <strain evidence="1">F6-6636</strain>
    </source>
</reference>
<organism evidence="1 2">
    <name type="scientific">Candidatus Paralactobacillus gallistercoris</name>
    <dbReference type="NCBI Taxonomy" id="2838724"/>
    <lineage>
        <taxon>Bacteria</taxon>
        <taxon>Bacillati</taxon>
        <taxon>Bacillota</taxon>
        <taxon>Bacilli</taxon>
        <taxon>Lactobacillales</taxon>
        <taxon>Lactobacillaceae</taxon>
        <taxon>Lactobacillus</taxon>
    </lineage>
</organism>
<sequence length="123" mass="14499">MPNNNRYYQPKDSKDAMRYVEKLFNKYKNAPLTDALLQYHQKLIYYLQTSVISAAQREKQPQRQQAAENMIAIMQDWIRIRALGKPFTGSLKGFKVTNHQTSTYKHARGKLHNQQSTIRKTMH</sequence>
<accession>A0A948TIU5</accession>
<protein>
    <submittedName>
        <fullName evidence="1">Uncharacterized protein</fullName>
    </submittedName>
</protein>
<evidence type="ECO:0000313" key="1">
    <source>
        <dbReference type="EMBL" id="MBU3851435.1"/>
    </source>
</evidence>
<dbReference type="Proteomes" id="UP000777303">
    <property type="component" value="Unassembled WGS sequence"/>
</dbReference>
<dbReference type="EMBL" id="JAHLFS010000024">
    <property type="protein sequence ID" value="MBU3851435.1"/>
    <property type="molecule type" value="Genomic_DNA"/>
</dbReference>
<dbReference type="AlphaFoldDB" id="A0A948TIU5"/>